<evidence type="ECO:0000256" key="7">
    <source>
        <dbReference type="RuleBase" id="RU003651"/>
    </source>
</evidence>
<feature type="domain" description="AAA+ ATPase" evidence="9">
    <location>
        <begin position="234"/>
        <end position="386"/>
    </location>
</feature>
<dbReference type="PANTHER" id="PTHR23070">
    <property type="entry name" value="BCS1 AAA-TYPE ATPASE"/>
    <property type="match status" value="1"/>
</dbReference>
<evidence type="ECO:0000256" key="8">
    <source>
        <dbReference type="SAM" id="MobiDB-lite"/>
    </source>
</evidence>
<keyword evidence="11" id="KW-1185">Reference proteome</keyword>
<dbReference type="Pfam" id="PF25568">
    <property type="entry name" value="AAA_lid_At3g28540"/>
    <property type="match status" value="1"/>
</dbReference>
<feature type="compositionally biased region" description="Basic and acidic residues" evidence="8">
    <location>
        <begin position="480"/>
        <end position="491"/>
    </location>
</feature>
<dbReference type="Pfam" id="PF00004">
    <property type="entry name" value="AAA"/>
    <property type="match status" value="1"/>
</dbReference>
<organism evidence="10 11">
    <name type="scientific">Rubroshorea leprosula</name>
    <dbReference type="NCBI Taxonomy" id="152421"/>
    <lineage>
        <taxon>Eukaryota</taxon>
        <taxon>Viridiplantae</taxon>
        <taxon>Streptophyta</taxon>
        <taxon>Embryophyta</taxon>
        <taxon>Tracheophyta</taxon>
        <taxon>Spermatophyta</taxon>
        <taxon>Magnoliopsida</taxon>
        <taxon>eudicotyledons</taxon>
        <taxon>Gunneridae</taxon>
        <taxon>Pentapetalae</taxon>
        <taxon>rosids</taxon>
        <taxon>malvids</taxon>
        <taxon>Malvales</taxon>
        <taxon>Dipterocarpaceae</taxon>
        <taxon>Rubroshorea</taxon>
    </lineage>
</organism>
<keyword evidence="4 7" id="KW-0067">ATP-binding</keyword>
<dbReference type="SUPFAM" id="SSF52540">
    <property type="entry name" value="P-loop containing nucleoside triphosphate hydrolases"/>
    <property type="match status" value="1"/>
</dbReference>
<feature type="compositionally biased region" description="Acidic residues" evidence="8">
    <location>
        <begin position="503"/>
        <end position="533"/>
    </location>
</feature>
<dbReference type="InterPro" id="IPR058017">
    <property type="entry name" value="At3g28540-like_C"/>
</dbReference>
<proteinExistence type="inferred from homology"/>
<dbReference type="Proteomes" id="UP001054252">
    <property type="component" value="Unassembled WGS sequence"/>
</dbReference>
<accession>A0AAV5LGI1</accession>
<evidence type="ECO:0000259" key="9">
    <source>
        <dbReference type="SMART" id="SM00382"/>
    </source>
</evidence>
<dbReference type="InterPro" id="IPR025753">
    <property type="entry name" value="AAA_N_dom"/>
</dbReference>
<dbReference type="Pfam" id="PF14363">
    <property type="entry name" value="AAA_assoc"/>
    <property type="match status" value="1"/>
</dbReference>
<dbReference type="InterPro" id="IPR003959">
    <property type="entry name" value="ATPase_AAA_core"/>
</dbReference>
<dbReference type="EMBL" id="BPVZ01000115">
    <property type="protein sequence ID" value="GKV36195.1"/>
    <property type="molecule type" value="Genomic_DNA"/>
</dbReference>
<comment type="catalytic activity">
    <reaction evidence="6">
        <text>ATP + H2O = ADP + phosphate + H(+)</text>
        <dbReference type="Rhea" id="RHEA:13065"/>
        <dbReference type="ChEBI" id="CHEBI:15377"/>
        <dbReference type="ChEBI" id="CHEBI:15378"/>
        <dbReference type="ChEBI" id="CHEBI:30616"/>
        <dbReference type="ChEBI" id="CHEBI:43474"/>
        <dbReference type="ChEBI" id="CHEBI:456216"/>
    </reaction>
</comment>
<feature type="region of interest" description="Disordered" evidence="8">
    <location>
        <begin position="464"/>
        <end position="533"/>
    </location>
</feature>
<dbReference type="GO" id="GO:0006950">
    <property type="term" value="P:response to stress"/>
    <property type="evidence" value="ECO:0007669"/>
    <property type="project" value="UniProtKB-ARBA"/>
</dbReference>
<evidence type="ECO:0000313" key="11">
    <source>
        <dbReference type="Proteomes" id="UP001054252"/>
    </source>
</evidence>
<dbReference type="AlphaFoldDB" id="A0AAV5LGI1"/>
<dbReference type="PROSITE" id="PS00674">
    <property type="entry name" value="AAA"/>
    <property type="match status" value="1"/>
</dbReference>
<comment type="cofactor">
    <cofactor evidence="1">
        <name>Mg(2+)</name>
        <dbReference type="ChEBI" id="CHEBI:18420"/>
    </cofactor>
</comment>
<dbReference type="SMART" id="SM00382">
    <property type="entry name" value="AAA"/>
    <property type="match status" value="1"/>
</dbReference>
<dbReference type="InterPro" id="IPR027417">
    <property type="entry name" value="P-loop_NTPase"/>
</dbReference>
<feature type="compositionally biased region" description="Acidic residues" evidence="8">
    <location>
        <begin position="468"/>
        <end position="479"/>
    </location>
</feature>
<reference evidence="10 11" key="1">
    <citation type="journal article" date="2021" name="Commun. Biol.">
        <title>The genome of Shorea leprosula (Dipterocarpaceae) highlights the ecological relevance of drought in aseasonal tropical rainforests.</title>
        <authorList>
            <person name="Ng K.K.S."/>
            <person name="Kobayashi M.J."/>
            <person name="Fawcett J.A."/>
            <person name="Hatakeyama M."/>
            <person name="Paape T."/>
            <person name="Ng C.H."/>
            <person name="Ang C.C."/>
            <person name="Tnah L.H."/>
            <person name="Lee C.T."/>
            <person name="Nishiyama T."/>
            <person name="Sese J."/>
            <person name="O'Brien M.J."/>
            <person name="Copetti D."/>
            <person name="Mohd Noor M.I."/>
            <person name="Ong R.C."/>
            <person name="Putra M."/>
            <person name="Sireger I.Z."/>
            <person name="Indrioko S."/>
            <person name="Kosugi Y."/>
            <person name="Izuno A."/>
            <person name="Isagi Y."/>
            <person name="Lee S.L."/>
            <person name="Shimizu K.K."/>
        </authorList>
    </citation>
    <scope>NUCLEOTIDE SEQUENCE [LARGE SCALE GENOMIC DNA]</scope>
    <source>
        <strain evidence="10">214</strain>
    </source>
</reference>
<keyword evidence="3" id="KW-0378">Hydrolase</keyword>
<dbReference type="InterPro" id="IPR050747">
    <property type="entry name" value="Mitochondrial_chaperone_BCS1"/>
</dbReference>
<dbReference type="InterPro" id="IPR003593">
    <property type="entry name" value="AAA+_ATPase"/>
</dbReference>
<comment type="similarity">
    <text evidence="2">Belongs to the AAA ATPase family. BCS1 subfamily.</text>
</comment>
<dbReference type="GO" id="GO:0016887">
    <property type="term" value="F:ATP hydrolysis activity"/>
    <property type="evidence" value="ECO:0007669"/>
    <property type="project" value="InterPro"/>
</dbReference>
<evidence type="ECO:0000256" key="4">
    <source>
        <dbReference type="ARBA" id="ARBA00022840"/>
    </source>
</evidence>
<evidence type="ECO:0000256" key="3">
    <source>
        <dbReference type="ARBA" id="ARBA00022801"/>
    </source>
</evidence>
<dbReference type="Gene3D" id="3.40.50.300">
    <property type="entry name" value="P-loop containing nucleotide triphosphate hydrolases"/>
    <property type="match status" value="1"/>
</dbReference>
<name>A0AAV5LGI1_9ROSI</name>
<sequence length="533" mass="61094">MEIRAEKLAEWGSSLAGLMFVWATFDQFFPKFLKDYIQLQWRKLVNYFNPIMTIIFNEYSSGLYKRSDAYTAIESYLSSKSAARASRLRAEVGKKNNPMVLAMDDFEKIHDVFEGVSVKWFKGKHIPQGKTISWSHADNEKKFYELSFSEKHRTLITDKYIHYVVEEGKAIQSRRRQRRLYMNCCGDEWDYAVFEHPASFNNFAMDEQRKEQIVNDLITFSQGKEYYAKIGKVWKRGYLLYGPPGTGKSTMIVAMANLLGYDIYDLELTTVKDNTDLKRLLLNIKGKSLIVIEDIDCSLDLTGERKRKKGKNKKNRDNFPKPKEEDDRSDQSKVTLSGLLNFIDGIWSGCAGERVIVFTTNHVEQLDPALIRRGRMDMHIELGYCTFGAFKVLAKNYLNIESHPLFEKIEELLEQTNMTPADVAENLTPKTLGADAETCLKSLIQALEKAKEESKLKLIKEEAKEAEAEAEQQAEEEKEAEQKAEEEKEAQQEAESDNGSNDSYDEETGSEESESESETGSEEPESESETESE</sequence>
<dbReference type="InterPro" id="IPR003960">
    <property type="entry name" value="ATPase_AAA_CS"/>
</dbReference>
<evidence type="ECO:0000256" key="5">
    <source>
        <dbReference type="ARBA" id="ARBA00022842"/>
    </source>
</evidence>
<evidence type="ECO:0000256" key="2">
    <source>
        <dbReference type="ARBA" id="ARBA00007448"/>
    </source>
</evidence>
<evidence type="ECO:0000313" key="10">
    <source>
        <dbReference type="EMBL" id="GKV36195.1"/>
    </source>
</evidence>
<feature type="compositionally biased region" description="Basic and acidic residues" evidence="8">
    <location>
        <begin position="315"/>
        <end position="330"/>
    </location>
</feature>
<protein>
    <recommendedName>
        <fullName evidence="9">AAA+ ATPase domain-containing protein</fullName>
    </recommendedName>
</protein>
<evidence type="ECO:0000256" key="1">
    <source>
        <dbReference type="ARBA" id="ARBA00001946"/>
    </source>
</evidence>
<dbReference type="GO" id="GO:0005524">
    <property type="term" value="F:ATP binding"/>
    <property type="evidence" value="ECO:0007669"/>
    <property type="project" value="UniProtKB-KW"/>
</dbReference>
<gene>
    <name evidence="10" type="ORF">SLEP1_g44350</name>
</gene>
<feature type="region of interest" description="Disordered" evidence="8">
    <location>
        <begin position="306"/>
        <end position="330"/>
    </location>
</feature>
<dbReference type="CDD" id="cd19510">
    <property type="entry name" value="RecA-like_BCS1"/>
    <property type="match status" value="1"/>
</dbReference>
<keyword evidence="5" id="KW-0460">Magnesium</keyword>
<comment type="caution">
    <text evidence="10">The sequence shown here is derived from an EMBL/GenBank/DDBJ whole genome shotgun (WGS) entry which is preliminary data.</text>
</comment>
<keyword evidence="7" id="KW-0547">Nucleotide-binding</keyword>
<evidence type="ECO:0000256" key="6">
    <source>
        <dbReference type="ARBA" id="ARBA00049360"/>
    </source>
</evidence>
<dbReference type="Gene3D" id="6.10.280.40">
    <property type="match status" value="1"/>
</dbReference>